<dbReference type="InterPro" id="IPR044999">
    <property type="entry name" value="CbbY-like"/>
</dbReference>
<dbReference type="PANTHER" id="PTHR42896:SF2">
    <property type="entry name" value="CBBY-LIKE PROTEIN"/>
    <property type="match status" value="1"/>
</dbReference>
<dbReference type="InterPro" id="IPR023214">
    <property type="entry name" value="HAD_sf"/>
</dbReference>
<comment type="caution">
    <text evidence="2">The sequence shown here is derived from an EMBL/GenBank/DDBJ whole genome shotgun (WGS) entry which is preliminary data.</text>
</comment>
<evidence type="ECO:0000256" key="1">
    <source>
        <dbReference type="SAM" id="MobiDB-lite"/>
    </source>
</evidence>
<name>A0A7J0GAP9_9ERIC</name>
<feature type="region of interest" description="Disordered" evidence="1">
    <location>
        <begin position="12"/>
        <end position="66"/>
    </location>
</feature>
<keyword evidence="2" id="KW-0378">Hydrolase</keyword>
<organism evidence="2 3">
    <name type="scientific">Actinidia rufa</name>
    <dbReference type="NCBI Taxonomy" id="165716"/>
    <lineage>
        <taxon>Eukaryota</taxon>
        <taxon>Viridiplantae</taxon>
        <taxon>Streptophyta</taxon>
        <taxon>Embryophyta</taxon>
        <taxon>Tracheophyta</taxon>
        <taxon>Spermatophyta</taxon>
        <taxon>Magnoliopsida</taxon>
        <taxon>eudicotyledons</taxon>
        <taxon>Gunneridae</taxon>
        <taxon>Pentapetalae</taxon>
        <taxon>asterids</taxon>
        <taxon>Ericales</taxon>
        <taxon>Actinidiaceae</taxon>
        <taxon>Actinidia</taxon>
    </lineage>
</organism>
<dbReference type="AlphaFoldDB" id="A0A7J0GAP9"/>
<feature type="compositionally biased region" description="Low complexity" evidence="1">
    <location>
        <begin position="13"/>
        <end position="25"/>
    </location>
</feature>
<sequence>MASTVIYSSLNASSRSSFPTPSSSSHTKNYSAYRPRRHARTLSSSSTLGTRLSTNRESRKIPTSKSYRRGSITCTASSPSVLPSALLFDCDGVLVDTEKDGHRTSFNDTFAEVQFTTCLYMCSLGVFIIGFDNVLRVAFYDFSEFVQVI</sequence>
<dbReference type="InterPro" id="IPR023198">
    <property type="entry name" value="PGP-like_dom2"/>
</dbReference>
<dbReference type="Gene3D" id="1.10.150.240">
    <property type="entry name" value="Putative phosphatase, domain 2"/>
    <property type="match status" value="1"/>
</dbReference>
<dbReference type="InterPro" id="IPR036412">
    <property type="entry name" value="HAD-like_sf"/>
</dbReference>
<accession>A0A7J0GAP9</accession>
<dbReference type="Proteomes" id="UP000585474">
    <property type="component" value="Unassembled WGS sequence"/>
</dbReference>
<dbReference type="GO" id="GO:0016787">
    <property type="term" value="F:hydrolase activity"/>
    <property type="evidence" value="ECO:0007669"/>
    <property type="project" value="UniProtKB-KW"/>
</dbReference>
<proteinExistence type="predicted"/>
<dbReference type="OrthoDB" id="40579at2759"/>
<keyword evidence="3" id="KW-1185">Reference proteome</keyword>
<dbReference type="SUPFAM" id="SSF56784">
    <property type="entry name" value="HAD-like"/>
    <property type="match status" value="1"/>
</dbReference>
<dbReference type="PANTHER" id="PTHR42896">
    <property type="entry name" value="XYLULOSE-1,5-BISPHOSPHATE (XUBP) PHOSPHATASE"/>
    <property type="match status" value="1"/>
</dbReference>
<evidence type="ECO:0000313" key="2">
    <source>
        <dbReference type="EMBL" id="GFZ07870.1"/>
    </source>
</evidence>
<dbReference type="EMBL" id="BJWL01000019">
    <property type="protein sequence ID" value="GFZ07870.1"/>
    <property type="molecule type" value="Genomic_DNA"/>
</dbReference>
<feature type="compositionally biased region" description="Low complexity" evidence="1">
    <location>
        <begin position="41"/>
        <end position="53"/>
    </location>
</feature>
<evidence type="ECO:0000313" key="3">
    <source>
        <dbReference type="Proteomes" id="UP000585474"/>
    </source>
</evidence>
<protein>
    <submittedName>
        <fullName evidence="2">Haloacid dehalogenase-like hydrolase (HAD) superfamily protein</fullName>
    </submittedName>
</protein>
<dbReference type="Gene3D" id="3.40.50.1000">
    <property type="entry name" value="HAD superfamily/HAD-like"/>
    <property type="match status" value="1"/>
</dbReference>
<reference evidence="2 3" key="1">
    <citation type="submission" date="2019-07" db="EMBL/GenBank/DDBJ databases">
        <title>De Novo Assembly of kiwifruit Actinidia rufa.</title>
        <authorList>
            <person name="Sugita-Konishi S."/>
            <person name="Sato K."/>
            <person name="Mori E."/>
            <person name="Abe Y."/>
            <person name="Kisaki G."/>
            <person name="Hamano K."/>
            <person name="Suezawa K."/>
            <person name="Otani M."/>
            <person name="Fukuda T."/>
            <person name="Manabe T."/>
            <person name="Gomi K."/>
            <person name="Tabuchi M."/>
            <person name="Akimitsu K."/>
            <person name="Kataoka I."/>
        </authorList>
    </citation>
    <scope>NUCLEOTIDE SEQUENCE [LARGE SCALE GENOMIC DNA]</scope>
    <source>
        <strain evidence="3">cv. Fuchu</strain>
    </source>
</reference>
<gene>
    <name evidence="2" type="ORF">Acr_19g0008070</name>
</gene>